<reference evidence="2" key="1">
    <citation type="submission" date="2019-11" db="EMBL/GenBank/DDBJ databases">
        <title>Complete genome sequence of Corynebacterium kalinowskii 1959, a novel Corynebacterium species isolated from soil of a small paddock in Vilsendorf, Germany.</title>
        <authorList>
            <person name="Schaffert L."/>
            <person name="Ruwe M."/>
            <person name="Milse J."/>
            <person name="Hanuschka K."/>
            <person name="Ortseifen V."/>
            <person name="Droste J."/>
            <person name="Brandt D."/>
            <person name="Schlueter L."/>
            <person name="Kutter Y."/>
            <person name="Vinke S."/>
            <person name="Viehoefer P."/>
            <person name="Jacob L."/>
            <person name="Luebke N.-C."/>
            <person name="Schulte-Berndt E."/>
            <person name="Hain C."/>
            <person name="Linder M."/>
            <person name="Schmidt P."/>
            <person name="Wollenschlaeger L."/>
            <person name="Luttermann T."/>
            <person name="Thieme E."/>
            <person name="Hassa J."/>
            <person name="Haak M."/>
            <person name="Wittchen M."/>
            <person name="Mentz A."/>
            <person name="Persicke M."/>
            <person name="Busche T."/>
            <person name="Ruckert C."/>
        </authorList>
    </citation>
    <scope>NUCLEOTIDE SEQUENCE [LARGE SCALE GENOMIC DNA]</scope>
    <source>
        <strain evidence="2">1959</strain>
    </source>
</reference>
<keyword evidence="2" id="KW-1185">Reference proteome</keyword>
<dbReference type="KEGG" id="ckw:CKALI_11330"/>
<dbReference type="Pfam" id="PF05133">
    <property type="entry name" value="SPP1_portal"/>
    <property type="match status" value="1"/>
</dbReference>
<evidence type="ECO:0000313" key="1">
    <source>
        <dbReference type="EMBL" id="QGU03110.1"/>
    </source>
</evidence>
<dbReference type="InterPro" id="IPR021145">
    <property type="entry name" value="Portal_protein_SPP1_Gp6-like"/>
</dbReference>
<dbReference type="RefSeq" id="WP_156193433.1">
    <property type="nucleotide sequence ID" value="NZ_CP046452.1"/>
</dbReference>
<accession>A0A6B8W0I0</accession>
<protein>
    <submittedName>
        <fullName evidence="1">Phage portal protein, SPP1 Gp6-like</fullName>
    </submittedName>
</protein>
<evidence type="ECO:0000313" key="2">
    <source>
        <dbReference type="Proteomes" id="UP000427071"/>
    </source>
</evidence>
<proteinExistence type="predicted"/>
<dbReference type="AlphaFoldDB" id="A0A6B8W0I0"/>
<gene>
    <name evidence="1" type="ORF">CKALI_11330</name>
</gene>
<name>A0A6B8W0I0_9CORY</name>
<dbReference type="Proteomes" id="UP000427071">
    <property type="component" value="Chromosome"/>
</dbReference>
<organism evidence="1 2">
    <name type="scientific">Corynebacterium kalinowskii</name>
    <dbReference type="NCBI Taxonomy" id="2675216"/>
    <lineage>
        <taxon>Bacteria</taxon>
        <taxon>Bacillati</taxon>
        <taxon>Actinomycetota</taxon>
        <taxon>Actinomycetes</taxon>
        <taxon>Mycobacteriales</taxon>
        <taxon>Corynebacteriaceae</taxon>
        <taxon>Corynebacterium</taxon>
    </lineage>
</organism>
<sequence>MNEKQVLDAARMLLDQHGSERARFDKIDAAMRPWTDEDASQRFDIQRENGSNAKMTRRLVGLAKDSQALFLPLVLDTFSQSMKVDNYFSGNQETARAWQHWQRNSMDAAQTGITRAAMQYGASFAVVTSSDPKGNEISPVISGVSPRQMTAVYGEAHAWPGESGVSSEWPIIALEIKGNRLKLYDEEAVYYLGAHKLPIDPLAWKEKEFSGLSNLKLIERREHRAGAAPVVRFRDRWLLNGEYHGGMIEPLMGLQARIDRTAYEMGITQYVAAFKQRYVVGWAPDSDYEGLKMKAQDTWFINADGAKTKIGQFDESDLTRYIDSRQASVRDLAAIAQVPAQSLGANAISNISADGLAAMESAKDRKAAEIQTSLGESYEQLLRLCAHVSGDTEEAADFGAEVKWRDATARSFAQTVDGLGKLATMLGVPPEALWEDIPGFTSERIARIKEKYSNRLVPPATDPGGAAPGIF</sequence>
<dbReference type="EMBL" id="CP046452">
    <property type="protein sequence ID" value="QGU03110.1"/>
    <property type="molecule type" value="Genomic_DNA"/>
</dbReference>